<keyword evidence="1" id="KW-0808">Transferase</keyword>
<evidence type="ECO:0000313" key="3">
    <source>
        <dbReference type="Proteomes" id="UP000198863"/>
    </source>
</evidence>
<dbReference type="SUPFAM" id="SSF56112">
    <property type="entry name" value="Protein kinase-like (PK-like)"/>
    <property type="match status" value="1"/>
</dbReference>
<evidence type="ECO:0000313" key="2">
    <source>
        <dbReference type="EMBL" id="SDG08827.1"/>
    </source>
</evidence>
<accession>A0A1G7RDH6</accession>
<gene>
    <name evidence="2" type="ORF">SAMN05660324_1860</name>
</gene>
<name>A0A1G7RDH6_9ACTN</name>
<protein>
    <submittedName>
        <fullName evidence="2">Fructosamine-3-kinase</fullName>
    </submittedName>
</protein>
<comment type="similarity">
    <text evidence="1">Belongs to the fructosamine kinase family.</text>
</comment>
<dbReference type="PANTHER" id="PTHR12149">
    <property type="entry name" value="FRUCTOSAMINE 3 KINASE-RELATED PROTEIN"/>
    <property type="match status" value="1"/>
</dbReference>
<sequence>MTRRVPVPGGDVCASYREERPGGPVFVKELDGAPAGFFAAEARGLDRLRVDGGPSVPAVLEVTDRSLVLEWVDTAAASAAAASRFGAQLARLHAAPEDSFGGPGFAATVPLDGRTSDDWATFFAQARLLPLVRAARDAGSLSAAGARAVERVCDRLHELVPAEPPARLHGDLWSGNLLWGADGQVRLVDAAAAHAGHRETDLALLALFGAPHLDRVEAAYAGVAPLADGWRQRQGIHQLHPLLLHAVLFGGGYGAAVEERAARYP</sequence>
<dbReference type="Gene3D" id="3.30.200.20">
    <property type="entry name" value="Phosphorylase Kinase, domain 1"/>
    <property type="match status" value="1"/>
</dbReference>
<dbReference type="EMBL" id="FNCF01000002">
    <property type="protein sequence ID" value="SDG08827.1"/>
    <property type="molecule type" value="Genomic_DNA"/>
</dbReference>
<proteinExistence type="inferred from homology"/>
<dbReference type="InterPro" id="IPR016477">
    <property type="entry name" value="Fructo-/Ketosamine-3-kinase"/>
</dbReference>
<dbReference type="Gene3D" id="1.20.1270.240">
    <property type="match status" value="1"/>
</dbReference>
<dbReference type="Pfam" id="PF03881">
    <property type="entry name" value="Fructosamin_kin"/>
    <property type="match status" value="1"/>
</dbReference>
<dbReference type="RefSeq" id="WP_091061594.1">
    <property type="nucleotide sequence ID" value="NZ_FNCF01000002.1"/>
</dbReference>
<dbReference type="GO" id="GO:0016301">
    <property type="term" value="F:kinase activity"/>
    <property type="evidence" value="ECO:0007669"/>
    <property type="project" value="UniProtKB-UniRule"/>
</dbReference>
<dbReference type="PIRSF" id="PIRSF006221">
    <property type="entry name" value="Ketosamine-3-kinase"/>
    <property type="match status" value="1"/>
</dbReference>
<dbReference type="OrthoDB" id="5291879at2"/>
<dbReference type="AlphaFoldDB" id="A0A1G7RDH6"/>
<dbReference type="PANTHER" id="PTHR12149:SF8">
    <property type="entry name" value="PROTEIN-RIBULOSAMINE 3-KINASE"/>
    <property type="match status" value="1"/>
</dbReference>
<dbReference type="Gene3D" id="1.10.510.10">
    <property type="entry name" value="Transferase(Phosphotransferase) domain 1"/>
    <property type="match status" value="1"/>
</dbReference>
<dbReference type="InterPro" id="IPR011009">
    <property type="entry name" value="Kinase-like_dom_sf"/>
</dbReference>
<evidence type="ECO:0000256" key="1">
    <source>
        <dbReference type="PIRNR" id="PIRNR006221"/>
    </source>
</evidence>
<organism evidence="2 3">
    <name type="scientific">Klenkia brasiliensis</name>
    <dbReference type="NCBI Taxonomy" id="333142"/>
    <lineage>
        <taxon>Bacteria</taxon>
        <taxon>Bacillati</taxon>
        <taxon>Actinomycetota</taxon>
        <taxon>Actinomycetes</taxon>
        <taxon>Geodermatophilales</taxon>
        <taxon>Geodermatophilaceae</taxon>
        <taxon>Klenkia</taxon>
    </lineage>
</organism>
<keyword evidence="1 2" id="KW-0418">Kinase</keyword>
<dbReference type="Proteomes" id="UP000198863">
    <property type="component" value="Unassembled WGS sequence"/>
</dbReference>
<reference evidence="3" key="1">
    <citation type="submission" date="2016-10" db="EMBL/GenBank/DDBJ databases">
        <authorList>
            <person name="Varghese N."/>
            <person name="Submissions S."/>
        </authorList>
    </citation>
    <scope>NUCLEOTIDE SEQUENCE [LARGE SCALE GENOMIC DNA]</scope>
    <source>
        <strain evidence="3">DSM 44526</strain>
    </source>
</reference>
<keyword evidence="3" id="KW-1185">Reference proteome</keyword>